<feature type="binding site" evidence="7">
    <location>
        <position position="178"/>
    </location>
    <ligand>
        <name>substrate</name>
    </ligand>
</feature>
<dbReference type="eggNOG" id="COG0220">
    <property type="taxonomic scope" value="Bacteria"/>
</dbReference>
<dbReference type="CDD" id="cd02440">
    <property type="entry name" value="AdoMet_MTases"/>
    <property type="match status" value="1"/>
</dbReference>
<dbReference type="InterPro" id="IPR055361">
    <property type="entry name" value="tRNA_methyltr_TrmB_bact"/>
</dbReference>
<keyword evidence="3 7" id="KW-0489">Methyltransferase</keyword>
<evidence type="ECO:0000256" key="4">
    <source>
        <dbReference type="ARBA" id="ARBA00022679"/>
    </source>
</evidence>
<keyword evidence="4 7" id="KW-0808">Transferase</keyword>
<feature type="binding site" evidence="7">
    <location>
        <position position="142"/>
    </location>
    <ligand>
        <name>S-adenosyl-L-methionine</name>
        <dbReference type="ChEBI" id="CHEBI:59789"/>
    </ligand>
</feature>
<keyword evidence="5 7" id="KW-0949">S-adenosyl-L-methionine</keyword>
<dbReference type="NCBIfam" id="TIGR00091">
    <property type="entry name" value="tRNA (guanosine(46)-N7)-methyltransferase TrmB"/>
    <property type="match status" value="1"/>
</dbReference>
<evidence type="ECO:0000313" key="9">
    <source>
        <dbReference type="Proteomes" id="UP000001302"/>
    </source>
</evidence>
<evidence type="ECO:0000256" key="1">
    <source>
        <dbReference type="ARBA" id="ARBA00000142"/>
    </source>
</evidence>
<reference evidence="9" key="1">
    <citation type="submission" date="2010-08" db="EMBL/GenBank/DDBJ databases">
        <title>Genome sequence of Parvularcula bermudensis HTCC2503.</title>
        <authorList>
            <person name="Kang D.-M."/>
            <person name="Oh H.-M."/>
            <person name="Cho J.-C."/>
        </authorList>
    </citation>
    <scope>NUCLEOTIDE SEQUENCE [LARGE SCALE GENOMIC DNA]</scope>
    <source>
        <strain evidence="9">ATCC BAA-594 / HTCC2503 / KCTC 12087</strain>
    </source>
</reference>
<dbReference type="InterPro" id="IPR003358">
    <property type="entry name" value="tRNA_(Gua-N-7)_MeTrfase_Trmb"/>
</dbReference>
<evidence type="ECO:0000256" key="5">
    <source>
        <dbReference type="ARBA" id="ARBA00022691"/>
    </source>
</evidence>
<dbReference type="PROSITE" id="PS51625">
    <property type="entry name" value="SAM_MT_TRMB"/>
    <property type="match status" value="1"/>
</dbReference>
<feature type="binding site" evidence="7">
    <location>
        <position position="146"/>
    </location>
    <ligand>
        <name>substrate</name>
    </ligand>
</feature>
<dbReference type="PANTHER" id="PTHR23417">
    <property type="entry name" value="3-DEOXY-D-MANNO-OCTULOSONIC-ACID TRANSFERASE/TRNA GUANINE-N 7 - -METHYLTRANSFERASE"/>
    <property type="match status" value="1"/>
</dbReference>
<dbReference type="Pfam" id="PF02390">
    <property type="entry name" value="Methyltransf_4"/>
    <property type="match status" value="1"/>
</dbReference>
<accession>E0TEP7</accession>
<dbReference type="Gene3D" id="3.40.50.150">
    <property type="entry name" value="Vaccinia Virus protein VP39"/>
    <property type="match status" value="1"/>
</dbReference>
<dbReference type="HAMAP" id="MF_01057">
    <property type="entry name" value="tRNA_methyltr_TrmB"/>
    <property type="match status" value="1"/>
</dbReference>
<feature type="binding site" evidence="7">
    <location>
        <position position="93"/>
    </location>
    <ligand>
        <name>S-adenosyl-L-methionine</name>
        <dbReference type="ChEBI" id="CHEBI:59789"/>
    </ligand>
</feature>
<proteinExistence type="inferred from homology"/>
<dbReference type="GO" id="GO:0008176">
    <property type="term" value="F:tRNA (guanine(46)-N7)-methyltransferase activity"/>
    <property type="evidence" value="ECO:0007669"/>
    <property type="project" value="UniProtKB-UniRule"/>
</dbReference>
<evidence type="ECO:0000256" key="7">
    <source>
        <dbReference type="HAMAP-Rule" id="MF_01057"/>
    </source>
</evidence>
<dbReference type="OrthoDB" id="9802090at2"/>
<comment type="similarity">
    <text evidence="7">Belongs to the class I-like SAM-binding methyltransferase superfamily. TrmB family.</text>
</comment>
<dbReference type="PANTHER" id="PTHR23417:SF14">
    <property type="entry name" value="PENTACOTRIPEPTIDE-REPEAT REGION OF PRORP DOMAIN-CONTAINING PROTEIN"/>
    <property type="match status" value="1"/>
</dbReference>
<feature type="binding site" evidence="7">
    <location>
        <position position="68"/>
    </location>
    <ligand>
        <name>S-adenosyl-L-methionine</name>
        <dbReference type="ChEBI" id="CHEBI:59789"/>
    </ligand>
</feature>
<keyword evidence="9" id="KW-1185">Reference proteome</keyword>
<evidence type="ECO:0000256" key="2">
    <source>
        <dbReference type="ARBA" id="ARBA00003015"/>
    </source>
</evidence>
<dbReference type="STRING" id="314260.PB2503_04277"/>
<dbReference type="HOGENOM" id="CLU_050910_0_3_5"/>
<organism evidence="8 9">
    <name type="scientific">Parvularcula bermudensis (strain ATCC BAA-594 / HTCC2503 / KCTC 12087)</name>
    <dbReference type="NCBI Taxonomy" id="314260"/>
    <lineage>
        <taxon>Bacteria</taxon>
        <taxon>Pseudomonadati</taxon>
        <taxon>Pseudomonadota</taxon>
        <taxon>Alphaproteobacteria</taxon>
        <taxon>Parvularculales</taxon>
        <taxon>Parvularculaceae</taxon>
        <taxon>Parvularcula</taxon>
    </lineage>
</organism>
<dbReference type="InterPro" id="IPR029063">
    <property type="entry name" value="SAM-dependent_MTases_sf"/>
</dbReference>
<feature type="binding site" evidence="7">
    <location>
        <position position="120"/>
    </location>
    <ligand>
        <name>S-adenosyl-L-methionine</name>
        <dbReference type="ChEBI" id="CHEBI:59789"/>
    </ligand>
</feature>
<reference evidence="8 9" key="2">
    <citation type="journal article" date="2011" name="J. Bacteriol.">
        <title>Complete genome sequence of strain HTCC2503T of Parvularcula bermudensis, the type species of the order "Parvularculales" in the class Alphaproteobacteria.</title>
        <authorList>
            <person name="Oh H.M."/>
            <person name="Kang I."/>
            <person name="Vergin K.L."/>
            <person name="Kang D."/>
            <person name="Rhee K.H."/>
            <person name="Giovannoni S.J."/>
            <person name="Cho J.C."/>
        </authorList>
    </citation>
    <scope>NUCLEOTIDE SEQUENCE [LARGE SCALE GENOMIC DNA]</scope>
    <source>
        <strain evidence="9">ATCC BAA-594 / HTCC2503 / KCTC 12087</strain>
    </source>
</reference>
<gene>
    <name evidence="7" type="primary">trmB</name>
    <name evidence="8" type="ordered locus">PB2503_04277</name>
</gene>
<dbReference type="EMBL" id="CP002156">
    <property type="protein sequence ID" value="ADM08930.1"/>
    <property type="molecule type" value="Genomic_DNA"/>
</dbReference>
<dbReference type="EC" id="2.1.1.33" evidence="7"/>
<dbReference type="KEGG" id="pbr:PB2503_04277"/>
<dbReference type="AlphaFoldDB" id="E0TEP7"/>
<evidence type="ECO:0000256" key="3">
    <source>
        <dbReference type="ARBA" id="ARBA00022603"/>
    </source>
</evidence>
<evidence type="ECO:0000313" key="8">
    <source>
        <dbReference type="EMBL" id="ADM08930.1"/>
    </source>
</evidence>
<dbReference type="SUPFAM" id="SSF53335">
    <property type="entry name" value="S-adenosyl-L-methionine-dependent methyltransferases"/>
    <property type="match status" value="1"/>
</dbReference>
<sequence>MSCGGPLADESSSSAFPWPDGRLYGRRQAKPLRPRPQRLVTDLLPTLAVTPDHVGALIAAWEGRVWLEVGFGGGEHLAWQAARHPDTLMLGAEPFLNGVGKLLGLIEDQGLTNIRILHGDVRPLMAALPDQSVDRLFVLHPDPWPKKKHHKRRMISPAFLDQAARILPPGGHLRVSSDIPDYVRWTLMHIQRHNRREMTFRWTARRRRDWTVRPEDWPQTRYEAKALREGRSPAYLDFIRQPDGHPARG</sequence>
<dbReference type="UniPathway" id="UPA00989"/>
<comment type="pathway">
    <text evidence="7">tRNA modification; N(7)-methylguanine-tRNA biosynthesis.</text>
</comment>
<name>E0TEP7_PARBH</name>
<dbReference type="Proteomes" id="UP000001302">
    <property type="component" value="Chromosome"/>
</dbReference>
<feature type="binding site" evidence="7">
    <location>
        <begin position="220"/>
        <end position="223"/>
    </location>
    <ligand>
        <name>substrate</name>
    </ligand>
</feature>
<evidence type="ECO:0000256" key="6">
    <source>
        <dbReference type="ARBA" id="ARBA00022694"/>
    </source>
</evidence>
<protein>
    <recommendedName>
        <fullName evidence="7">tRNA (guanine-N(7)-)-methyltransferase</fullName>
        <ecNumber evidence="7">2.1.1.33</ecNumber>
    </recommendedName>
    <alternativeName>
        <fullName evidence="7">tRNA (guanine(46)-N(7))-methyltransferase</fullName>
    </alternativeName>
    <alternativeName>
        <fullName evidence="7">tRNA(m7G46)-methyltransferase</fullName>
    </alternativeName>
</protein>
<comment type="caution">
    <text evidence="7">Lacks conserved residue(s) required for the propagation of feature annotation.</text>
</comment>
<comment type="function">
    <text evidence="2 7">Catalyzes the formation of N(7)-methylguanine at position 46 (m7G46) in tRNA.</text>
</comment>
<keyword evidence="6 7" id="KW-0819">tRNA processing</keyword>
<dbReference type="GO" id="GO:0043527">
    <property type="term" value="C:tRNA methyltransferase complex"/>
    <property type="evidence" value="ECO:0007669"/>
    <property type="project" value="TreeGrafter"/>
</dbReference>
<comment type="catalytic activity">
    <reaction evidence="1 7">
        <text>guanosine(46) in tRNA + S-adenosyl-L-methionine = N(7)-methylguanosine(46) in tRNA + S-adenosyl-L-homocysteine</text>
        <dbReference type="Rhea" id="RHEA:42708"/>
        <dbReference type="Rhea" id="RHEA-COMP:10188"/>
        <dbReference type="Rhea" id="RHEA-COMP:10189"/>
        <dbReference type="ChEBI" id="CHEBI:57856"/>
        <dbReference type="ChEBI" id="CHEBI:59789"/>
        <dbReference type="ChEBI" id="CHEBI:74269"/>
        <dbReference type="ChEBI" id="CHEBI:74480"/>
        <dbReference type="EC" id="2.1.1.33"/>
    </reaction>
</comment>